<dbReference type="EC" id="3.1.-.-" evidence="6"/>
<keyword evidence="1 6" id="KW-1277">Toxin-antitoxin system</keyword>
<comment type="caution">
    <text evidence="8">The sequence shown here is derived from an EMBL/GenBank/DDBJ whole genome shotgun (WGS) entry which is preliminary data.</text>
</comment>
<evidence type="ECO:0000256" key="2">
    <source>
        <dbReference type="ARBA" id="ARBA00022722"/>
    </source>
</evidence>
<dbReference type="Proteomes" id="UP001596060">
    <property type="component" value="Unassembled WGS sequence"/>
</dbReference>
<dbReference type="InterPro" id="IPR002716">
    <property type="entry name" value="PIN_dom"/>
</dbReference>
<gene>
    <name evidence="6" type="primary">vapC</name>
    <name evidence="8" type="ORF">ACFPN9_02755</name>
</gene>
<evidence type="ECO:0000259" key="7">
    <source>
        <dbReference type="Pfam" id="PF01850"/>
    </source>
</evidence>
<keyword evidence="2 6" id="KW-0540">Nuclease</keyword>
<dbReference type="PANTHER" id="PTHR42740">
    <property type="entry name" value="RIBONUCLEASE VAPC3"/>
    <property type="match status" value="1"/>
</dbReference>
<evidence type="ECO:0000256" key="1">
    <source>
        <dbReference type="ARBA" id="ARBA00022649"/>
    </source>
</evidence>
<feature type="binding site" evidence="6">
    <location>
        <position position="5"/>
    </location>
    <ligand>
        <name>Mg(2+)</name>
        <dbReference type="ChEBI" id="CHEBI:18420"/>
    </ligand>
</feature>
<keyword evidence="9" id="KW-1185">Reference proteome</keyword>
<evidence type="ECO:0000256" key="5">
    <source>
        <dbReference type="ARBA" id="ARBA00022842"/>
    </source>
</evidence>
<dbReference type="SUPFAM" id="SSF88723">
    <property type="entry name" value="PIN domain-like"/>
    <property type="match status" value="1"/>
</dbReference>
<feature type="domain" description="PIN" evidence="7">
    <location>
        <begin position="2"/>
        <end position="120"/>
    </location>
</feature>
<feature type="binding site" evidence="6">
    <location>
        <position position="96"/>
    </location>
    <ligand>
        <name>Mg(2+)</name>
        <dbReference type="ChEBI" id="CHEBI:18420"/>
    </ligand>
</feature>
<comment type="function">
    <text evidence="6">Toxic component of a toxin-antitoxin (TA) system. An RNase.</text>
</comment>
<accession>A0ABW0NZV0</accession>
<dbReference type="InterPro" id="IPR051749">
    <property type="entry name" value="PINc/VapC_TA_RNase"/>
</dbReference>
<dbReference type="Pfam" id="PF01850">
    <property type="entry name" value="PIN"/>
    <property type="match status" value="1"/>
</dbReference>
<dbReference type="CDD" id="cd18760">
    <property type="entry name" value="PIN_MtVapC3-like"/>
    <property type="match status" value="1"/>
</dbReference>
<dbReference type="InterPro" id="IPR029060">
    <property type="entry name" value="PIN-like_dom_sf"/>
</dbReference>
<organism evidence="8 9">
    <name type="scientific">Bosea massiliensis</name>
    <dbReference type="NCBI Taxonomy" id="151419"/>
    <lineage>
        <taxon>Bacteria</taxon>
        <taxon>Pseudomonadati</taxon>
        <taxon>Pseudomonadota</taxon>
        <taxon>Alphaproteobacteria</taxon>
        <taxon>Hyphomicrobiales</taxon>
        <taxon>Boseaceae</taxon>
        <taxon>Bosea</taxon>
    </lineage>
</organism>
<protein>
    <recommendedName>
        <fullName evidence="6">Ribonuclease VapC</fullName>
        <shortName evidence="6">RNase VapC</shortName>
        <ecNumber evidence="6">3.1.-.-</ecNumber>
    </recommendedName>
    <alternativeName>
        <fullName evidence="6">Toxin VapC</fullName>
    </alternativeName>
</protein>
<evidence type="ECO:0000256" key="3">
    <source>
        <dbReference type="ARBA" id="ARBA00022723"/>
    </source>
</evidence>
<evidence type="ECO:0000256" key="4">
    <source>
        <dbReference type="ARBA" id="ARBA00022801"/>
    </source>
</evidence>
<proteinExistence type="inferred from homology"/>
<evidence type="ECO:0000313" key="9">
    <source>
        <dbReference type="Proteomes" id="UP001596060"/>
    </source>
</evidence>
<dbReference type="HAMAP" id="MF_00265">
    <property type="entry name" value="VapC_Nob1"/>
    <property type="match status" value="1"/>
</dbReference>
<keyword evidence="5 6" id="KW-0460">Magnesium</keyword>
<reference evidence="9" key="1">
    <citation type="journal article" date="2019" name="Int. J. Syst. Evol. Microbiol.">
        <title>The Global Catalogue of Microorganisms (GCM) 10K type strain sequencing project: providing services to taxonomists for standard genome sequencing and annotation.</title>
        <authorList>
            <consortium name="The Broad Institute Genomics Platform"/>
            <consortium name="The Broad Institute Genome Sequencing Center for Infectious Disease"/>
            <person name="Wu L."/>
            <person name="Ma J."/>
        </authorList>
    </citation>
    <scope>NUCLEOTIDE SEQUENCE [LARGE SCALE GENOMIC DNA]</scope>
    <source>
        <strain evidence="9">CCUG 43117</strain>
    </source>
</reference>
<dbReference type="PANTHER" id="PTHR42740:SF1">
    <property type="entry name" value="RIBONUCLEASE VAPC3"/>
    <property type="match status" value="1"/>
</dbReference>
<dbReference type="InterPro" id="IPR022907">
    <property type="entry name" value="VapC_family"/>
</dbReference>
<dbReference type="RefSeq" id="WP_066722927.1">
    <property type="nucleotide sequence ID" value="NZ_JBHSLU010000005.1"/>
</dbReference>
<keyword evidence="3 6" id="KW-0479">Metal-binding</keyword>
<sequence>MIVVDSSVWIAQLRAQSSPSVAALSGMPSPTRIIVGDLVLMEVLRGARDERHAESLEWAMRRFRVEPMVDVSLALAAARHSRFLRGRGVTIRKTIDLLIATFCIERGHALLHQDRDFDLMALHLPLTIA</sequence>
<keyword evidence="6" id="KW-0800">Toxin</keyword>
<dbReference type="Gene3D" id="3.40.50.1010">
    <property type="entry name" value="5'-nuclease"/>
    <property type="match status" value="1"/>
</dbReference>
<dbReference type="EMBL" id="JBHSLU010000005">
    <property type="protein sequence ID" value="MFC5504174.1"/>
    <property type="molecule type" value="Genomic_DNA"/>
</dbReference>
<comment type="cofactor">
    <cofactor evidence="6">
        <name>Mg(2+)</name>
        <dbReference type="ChEBI" id="CHEBI:18420"/>
    </cofactor>
</comment>
<evidence type="ECO:0000256" key="6">
    <source>
        <dbReference type="HAMAP-Rule" id="MF_00265"/>
    </source>
</evidence>
<name>A0ABW0NZV0_9HYPH</name>
<keyword evidence="4 6" id="KW-0378">Hydrolase</keyword>
<evidence type="ECO:0000313" key="8">
    <source>
        <dbReference type="EMBL" id="MFC5504174.1"/>
    </source>
</evidence>
<comment type="similarity">
    <text evidence="6">Belongs to the PINc/VapC protein family.</text>
</comment>